<dbReference type="InterPro" id="IPR051794">
    <property type="entry name" value="PG_Endopeptidase_C40"/>
</dbReference>
<gene>
    <name evidence="8" type="ORF">DFQ14_102299</name>
</gene>
<dbReference type="GO" id="GO:0008234">
    <property type="term" value="F:cysteine-type peptidase activity"/>
    <property type="evidence" value="ECO:0007669"/>
    <property type="project" value="UniProtKB-KW"/>
</dbReference>
<feature type="domain" description="NlpC/P60" evidence="7">
    <location>
        <begin position="307"/>
        <end position="446"/>
    </location>
</feature>
<evidence type="ECO:0000256" key="5">
    <source>
        <dbReference type="SAM" id="Coils"/>
    </source>
</evidence>
<dbReference type="PROSITE" id="PS51935">
    <property type="entry name" value="NLPC_P60"/>
    <property type="match status" value="1"/>
</dbReference>
<feature type="coiled-coil region" evidence="5">
    <location>
        <begin position="83"/>
        <end position="141"/>
    </location>
</feature>
<dbReference type="InterPro" id="IPR038765">
    <property type="entry name" value="Papain-like_cys_pep_sf"/>
</dbReference>
<keyword evidence="9" id="KW-1185">Reference proteome</keyword>
<reference evidence="8 9" key="1">
    <citation type="submission" date="2018-07" db="EMBL/GenBank/DDBJ databases">
        <title>Genomic Encyclopedia of Type Strains, Phase III (KMG-III): the genomes of soil and plant-associated and newly described type strains.</title>
        <authorList>
            <person name="Whitman W."/>
        </authorList>
    </citation>
    <scope>NUCLEOTIDE SEQUENCE [LARGE SCALE GENOMIC DNA]</scope>
    <source>
        <strain evidence="8 9">CECT 8575</strain>
    </source>
</reference>
<dbReference type="SUPFAM" id="SSF54001">
    <property type="entry name" value="Cysteine proteinases"/>
    <property type="match status" value="1"/>
</dbReference>
<feature type="region of interest" description="Disordered" evidence="6">
    <location>
        <begin position="219"/>
        <end position="240"/>
    </location>
</feature>
<dbReference type="AlphaFoldDB" id="A0A368VXF6"/>
<keyword evidence="2" id="KW-0645">Protease</keyword>
<evidence type="ECO:0000259" key="7">
    <source>
        <dbReference type="PROSITE" id="PS51935"/>
    </source>
</evidence>
<evidence type="ECO:0000256" key="1">
    <source>
        <dbReference type="ARBA" id="ARBA00007074"/>
    </source>
</evidence>
<protein>
    <submittedName>
        <fullName evidence="8">Cell wall-associated NlpC family hydrolase</fullName>
    </submittedName>
</protein>
<evidence type="ECO:0000256" key="3">
    <source>
        <dbReference type="ARBA" id="ARBA00022801"/>
    </source>
</evidence>
<feature type="compositionally biased region" description="Polar residues" evidence="6">
    <location>
        <begin position="290"/>
        <end position="300"/>
    </location>
</feature>
<evidence type="ECO:0000256" key="6">
    <source>
        <dbReference type="SAM" id="MobiDB-lite"/>
    </source>
</evidence>
<dbReference type="EMBL" id="QPJC01000002">
    <property type="protein sequence ID" value="RCW45997.1"/>
    <property type="molecule type" value="Genomic_DNA"/>
</dbReference>
<dbReference type="GO" id="GO:0006508">
    <property type="term" value="P:proteolysis"/>
    <property type="evidence" value="ECO:0007669"/>
    <property type="project" value="UniProtKB-KW"/>
</dbReference>
<dbReference type="PANTHER" id="PTHR47359:SF3">
    <property type="entry name" value="NLP_P60 DOMAIN-CONTAINING PROTEIN-RELATED"/>
    <property type="match status" value="1"/>
</dbReference>
<dbReference type="InterPro" id="IPR000064">
    <property type="entry name" value="NLP_P60_dom"/>
</dbReference>
<sequence>MTRSRDSGHFGQYGRLRCLSVLLAATVVGLVLPAGSAAVPPRPPNPGEERIDAERARARAMAERVGALANRLAATDSRLRKLSARVERRMEEANKARVDLRRAEQAYRRAKQDAEFAAAEADAAQRRVDEQRHRLDEFAANSYQQGSRLGSIPAFVGAESPREMLDRAALLDAVSDSQLDVLGALRRARTQQANKDSLARQAVREAESKRAAADRARAAAEKAKDAAVSARQGQQEQARRLRAEKARVEQRLEQARAEVAGLEQQRDRYREWLAAKRREERAAAAVAQSGAGTTEQQTSPGAAPEDSSAVETVVQRAVSQVGVPYAWGGGNAHGPTRGIRDGGVADAHGDYRKIGFDCSGLMVYAFAGVGIELPHYSGYQYQSGRKVPVSQRQRGDMLFWRDGGGIHHVALYLGQGRMVEAPYSGAHVRVTSVRYDGLAPYAVRLL</sequence>
<comment type="similarity">
    <text evidence="1">Belongs to the peptidase C40 family.</text>
</comment>
<comment type="caution">
    <text evidence="8">The sequence shown here is derived from an EMBL/GenBank/DDBJ whole genome shotgun (WGS) entry which is preliminary data.</text>
</comment>
<keyword evidence="4" id="KW-0788">Thiol protease</keyword>
<evidence type="ECO:0000313" key="8">
    <source>
        <dbReference type="EMBL" id="RCW45997.1"/>
    </source>
</evidence>
<dbReference type="Pfam" id="PF00877">
    <property type="entry name" value="NLPC_P60"/>
    <property type="match status" value="1"/>
</dbReference>
<evidence type="ECO:0000256" key="2">
    <source>
        <dbReference type="ARBA" id="ARBA00022670"/>
    </source>
</evidence>
<dbReference type="PANTHER" id="PTHR47359">
    <property type="entry name" value="PEPTIDOGLYCAN DL-ENDOPEPTIDASE CWLO"/>
    <property type="match status" value="1"/>
</dbReference>
<dbReference type="Proteomes" id="UP000253495">
    <property type="component" value="Unassembled WGS sequence"/>
</dbReference>
<name>A0A368VXF6_9ACTN</name>
<feature type="region of interest" description="Disordered" evidence="6">
    <location>
        <begin position="283"/>
        <end position="306"/>
    </location>
</feature>
<evidence type="ECO:0000256" key="4">
    <source>
        <dbReference type="ARBA" id="ARBA00022807"/>
    </source>
</evidence>
<organism evidence="8 9">
    <name type="scientific">Halopolyspora algeriensis</name>
    <dbReference type="NCBI Taxonomy" id="1500506"/>
    <lineage>
        <taxon>Bacteria</taxon>
        <taxon>Bacillati</taxon>
        <taxon>Actinomycetota</taxon>
        <taxon>Actinomycetes</taxon>
        <taxon>Actinomycetes incertae sedis</taxon>
        <taxon>Halopolyspora</taxon>
    </lineage>
</organism>
<dbReference type="Gene3D" id="3.90.1720.10">
    <property type="entry name" value="endopeptidase domain like (from Nostoc punctiforme)"/>
    <property type="match status" value="1"/>
</dbReference>
<accession>A0A368VXF6</accession>
<keyword evidence="3 8" id="KW-0378">Hydrolase</keyword>
<dbReference type="RefSeq" id="WP_246195328.1">
    <property type="nucleotide sequence ID" value="NZ_QPJC01000002.1"/>
</dbReference>
<evidence type="ECO:0000313" key="9">
    <source>
        <dbReference type="Proteomes" id="UP000253495"/>
    </source>
</evidence>
<keyword evidence="5" id="KW-0175">Coiled coil</keyword>
<proteinExistence type="inferred from homology"/>